<dbReference type="GO" id="GO:0051539">
    <property type="term" value="F:4 iron, 4 sulfur cluster binding"/>
    <property type="evidence" value="ECO:0007669"/>
    <property type="project" value="UniProtKB-KW"/>
</dbReference>
<dbReference type="EMBL" id="CP042243">
    <property type="protein sequence ID" value="QEK11214.1"/>
    <property type="molecule type" value="Genomic_DNA"/>
</dbReference>
<evidence type="ECO:0000256" key="3">
    <source>
        <dbReference type="ARBA" id="ARBA00023004"/>
    </source>
</evidence>
<dbReference type="SMART" id="SM00091">
    <property type="entry name" value="PAS"/>
    <property type="match status" value="1"/>
</dbReference>
<dbReference type="Pfam" id="PF04060">
    <property type="entry name" value="FeS"/>
    <property type="match status" value="1"/>
</dbReference>
<organism evidence="7 8">
    <name type="scientific">Crassaminicella thermophila</name>
    <dbReference type="NCBI Taxonomy" id="2599308"/>
    <lineage>
        <taxon>Bacteria</taxon>
        <taxon>Bacillati</taxon>
        <taxon>Bacillota</taxon>
        <taxon>Clostridia</taxon>
        <taxon>Eubacteriales</taxon>
        <taxon>Clostridiaceae</taxon>
        <taxon>Crassaminicella</taxon>
    </lineage>
</organism>
<dbReference type="PROSITE" id="PS00198">
    <property type="entry name" value="4FE4S_FER_1"/>
    <property type="match status" value="1"/>
</dbReference>
<dbReference type="NCBIfam" id="TIGR00229">
    <property type="entry name" value="sensory_box"/>
    <property type="match status" value="1"/>
</dbReference>
<feature type="domain" description="4Fe-4S ferredoxin-type" evidence="5">
    <location>
        <begin position="2"/>
        <end position="30"/>
    </location>
</feature>
<keyword evidence="1" id="KW-0004">4Fe-4S</keyword>
<dbReference type="Gene3D" id="3.30.450.20">
    <property type="entry name" value="PAS domain"/>
    <property type="match status" value="1"/>
</dbReference>
<dbReference type="AlphaFoldDB" id="A0A5C0SDB2"/>
<dbReference type="SUPFAM" id="SSF54862">
    <property type="entry name" value="4Fe-4S ferredoxins"/>
    <property type="match status" value="1"/>
</dbReference>
<feature type="domain" description="4Fe-4S" evidence="6">
    <location>
        <begin position="356"/>
        <end position="418"/>
    </location>
</feature>
<keyword evidence="3" id="KW-0408">Iron</keyword>
<dbReference type="PROSITE" id="PS51656">
    <property type="entry name" value="4FE4S"/>
    <property type="match status" value="1"/>
</dbReference>
<dbReference type="KEGG" id="crs:FQB35_01870"/>
<keyword evidence="4" id="KW-0411">Iron-sulfur</keyword>
<evidence type="ECO:0000313" key="8">
    <source>
        <dbReference type="Proteomes" id="UP000324646"/>
    </source>
</evidence>
<dbReference type="RefSeq" id="WP_148808287.1">
    <property type="nucleotide sequence ID" value="NZ_CP042243.1"/>
</dbReference>
<dbReference type="PANTHER" id="PTHR11615">
    <property type="entry name" value="NITRATE, FORMATE, IRON DEHYDROGENASE"/>
    <property type="match status" value="1"/>
</dbReference>
<dbReference type="PROSITE" id="PS51379">
    <property type="entry name" value="4FE4S_FER_2"/>
    <property type="match status" value="2"/>
</dbReference>
<accession>A0A5C0SDB2</accession>
<dbReference type="InterPro" id="IPR050340">
    <property type="entry name" value="Cytosolic_Fe-S_CAF"/>
</dbReference>
<gene>
    <name evidence="7" type="ORF">FQB35_01870</name>
</gene>
<dbReference type="Pfam" id="PF02906">
    <property type="entry name" value="Fe_hyd_lg_C"/>
    <property type="match status" value="1"/>
</dbReference>
<name>A0A5C0SDB2_CRATE</name>
<dbReference type="InterPro" id="IPR017896">
    <property type="entry name" value="4Fe4S_Fe-S-bd"/>
</dbReference>
<dbReference type="SUPFAM" id="SSF53920">
    <property type="entry name" value="Fe-only hydrogenase"/>
    <property type="match status" value="1"/>
</dbReference>
<dbReference type="InterPro" id="IPR007202">
    <property type="entry name" value="4Fe-4S_dom"/>
</dbReference>
<dbReference type="OrthoDB" id="9798098at2"/>
<dbReference type="Pfam" id="PF13188">
    <property type="entry name" value="PAS_8"/>
    <property type="match status" value="1"/>
</dbReference>
<protein>
    <submittedName>
        <fullName evidence="7">4Fe-4S dicluster domain-containing protein</fullName>
    </submittedName>
</protein>
<evidence type="ECO:0000256" key="4">
    <source>
        <dbReference type="ARBA" id="ARBA00023014"/>
    </source>
</evidence>
<sequence length="574" mass="65030">MGILNFSKANCKNCYKCLRACPVKAIKIKNEQAEIVEDLCIGCGQCLIICPQNARQIKSDLKDIKNAMKDRKRVLASVAPSYVGAFDMYDAGQIVTALKALGFDHVEETAIGAEVVASLYKEYVKEGEYKNLITSCCPSANYLVEKYFPNLSQYLIPVVSPMLAHGKILKHLYGMDSYVVFIGPCTAKKIESLNFQHKGTIDAVLTFEELTKWLEEENIILNDLKPQPFDQKSFKRGSSFPLEGGVISSFINDGEEGYEVLKVDGIEQCIKIFQSMENSTLERVCVEVNTCRGGCIGGPGMPKSEKDFYKGQKKVKEYTKNKEDFLRDRDIKSYDKINFSKKFIDRKIKKQKASEEEIQYILKKIGKYEPADELNCGGCGYNTCREKAQAVFEGMAELNMCLPFMRSKAERLTNVIFENSPNIIMLIDEEMRIKEFNPTAEKIFKIKADEIKDKPVSVILDESLFLRVKNSKKNLIGQKAFHPEYDVVLLQSILYLEKQNLLLAIMTNATNEEKHKKELKRVKENTIEAAQKVIEKQMRVAQEIASLLGETTAETKVILTKLKQIALEENGDIE</sequence>
<dbReference type="Gene3D" id="3.40.950.10">
    <property type="entry name" value="Fe-only Hydrogenase (Larger Subunit), Chain L, domain 3"/>
    <property type="match status" value="1"/>
</dbReference>
<proteinExistence type="predicted"/>
<dbReference type="SUPFAM" id="SSF55785">
    <property type="entry name" value="PYP-like sensor domain (PAS domain)"/>
    <property type="match status" value="1"/>
</dbReference>
<dbReference type="InterPro" id="IPR017900">
    <property type="entry name" value="4Fe4S_Fe_S_CS"/>
</dbReference>
<dbReference type="InterPro" id="IPR000014">
    <property type="entry name" value="PAS"/>
</dbReference>
<evidence type="ECO:0000256" key="1">
    <source>
        <dbReference type="ARBA" id="ARBA00022485"/>
    </source>
</evidence>
<keyword evidence="8" id="KW-1185">Reference proteome</keyword>
<evidence type="ECO:0000313" key="7">
    <source>
        <dbReference type="EMBL" id="QEK11214.1"/>
    </source>
</evidence>
<dbReference type="Gene3D" id="1.10.15.40">
    <property type="entry name" value="Electron transport complex subunit B, putative Fe-S cluster"/>
    <property type="match status" value="1"/>
</dbReference>
<dbReference type="Pfam" id="PF13237">
    <property type="entry name" value="Fer4_10"/>
    <property type="match status" value="1"/>
</dbReference>
<keyword evidence="2" id="KW-0479">Metal-binding</keyword>
<dbReference type="GO" id="GO:0046872">
    <property type="term" value="F:metal ion binding"/>
    <property type="evidence" value="ECO:0007669"/>
    <property type="project" value="UniProtKB-KW"/>
</dbReference>
<dbReference type="Gene3D" id="3.30.70.20">
    <property type="match status" value="1"/>
</dbReference>
<dbReference type="InterPro" id="IPR009016">
    <property type="entry name" value="Fe_hydrogenase"/>
</dbReference>
<evidence type="ECO:0000256" key="2">
    <source>
        <dbReference type="ARBA" id="ARBA00022723"/>
    </source>
</evidence>
<evidence type="ECO:0000259" key="5">
    <source>
        <dbReference type="PROSITE" id="PS51379"/>
    </source>
</evidence>
<dbReference type="CDD" id="cd00130">
    <property type="entry name" value="PAS"/>
    <property type="match status" value="1"/>
</dbReference>
<reference evidence="7 8" key="1">
    <citation type="submission" date="2019-07" db="EMBL/GenBank/DDBJ databases">
        <title>Complete genome of Crassaminicella thermophila SY095.</title>
        <authorList>
            <person name="Li X."/>
        </authorList>
    </citation>
    <scope>NUCLEOTIDE SEQUENCE [LARGE SCALE GENOMIC DNA]</scope>
    <source>
        <strain evidence="7 8">SY095</strain>
    </source>
</reference>
<dbReference type="InterPro" id="IPR035965">
    <property type="entry name" value="PAS-like_dom_sf"/>
</dbReference>
<feature type="domain" description="4Fe-4S ferredoxin-type" evidence="5">
    <location>
        <begin position="31"/>
        <end position="60"/>
    </location>
</feature>
<dbReference type="Proteomes" id="UP000324646">
    <property type="component" value="Chromosome"/>
</dbReference>
<evidence type="ECO:0000259" key="6">
    <source>
        <dbReference type="PROSITE" id="PS51656"/>
    </source>
</evidence>
<dbReference type="InterPro" id="IPR004108">
    <property type="entry name" value="Fe_hydrogenase_lsu_C"/>
</dbReference>